<protein>
    <submittedName>
        <fullName evidence="1">Uncharacterized protein</fullName>
    </submittedName>
</protein>
<gene>
    <name evidence="1" type="ORF">BpHYR1_019309</name>
</gene>
<dbReference type="AlphaFoldDB" id="A0A3M7P333"/>
<feature type="non-terminal residue" evidence="1">
    <location>
        <position position="400"/>
    </location>
</feature>
<dbReference type="EMBL" id="REGN01013747">
    <property type="protein sequence ID" value="RMZ93521.1"/>
    <property type="molecule type" value="Genomic_DNA"/>
</dbReference>
<organism evidence="1 2">
    <name type="scientific">Brachionus plicatilis</name>
    <name type="common">Marine rotifer</name>
    <name type="synonym">Brachionus muelleri</name>
    <dbReference type="NCBI Taxonomy" id="10195"/>
    <lineage>
        <taxon>Eukaryota</taxon>
        <taxon>Metazoa</taxon>
        <taxon>Spiralia</taxon>
        <taxon>Gnathifera</taxon>
        <taxon>Rotifera</taxon>
        <taxon>Eurotatoria</taxon>
        <taxon>Monogononta</taxon>
        <taxon>Pseudotrocha</taxon>
        <taxon>Ploima</taxon>
        <taxon>Brachionidae</taxon>
        <taxon>Brachionus</taxon>
    </lineage>
</organism>
<dbReference type="Proteomes" id="UP000276133">
    <property type="component" value="Unassembled WGS sequence"/>
</dbReference>
<sequence>MQTTNKSLNFFLSPVSLDSSEPLISTIRLGITSPICQSVLCDINEIEYIGYYFFVYGFFFFLKCFAKTRKKLEQRVRVRVKTRKILEQRVRVRVRVWYSYSDQNSSTFRVPLYGRSSISNPTSSNPSRILNQNLLSDSDSDSRQGPNAAVDSDEFSIENMLQLALKKSFTPILHFFECLTNFPTRPQTKIKFTCKINGCVENAKLGSFTNLNKHLKIHIASSEWYVLYIKRIAPGDKSSISDDMLNLVKYVISSNSSLNELDNEFLRCILLEKFKCPSRYTFWYNILPSVFEIIQKQIEHKLESAHFVTLIPDDCSLAAQLVDSFLDREVIILKKNGNEKIEGGHSAENVKQAIELIINKYNFDKSKIKDATVVTDEGNNLVRLFGELYYEENTQEQIEI</sequence>
<keyword evidence="2" id="KW-1185">Reference proteome</keyword>
<name>A0A3M7P333_BRAPC</name>
<proteinExistence type="predicted"/>
<accession>A0A3M7P333</accession>
<comment type="caution">
    <text evidence="1">The sequence shown here is derived from an EMBL/GenBank/DDBJ whole genome shotgun (WGS) entry which is preliminary data.</text>
</comment>
<reference evidence="1 2" key="1">
    <citation type="journal article" date="2018" name="Sci. Rep.">
        <title>Genomic signatures of local adaptation to the degree of environmental predictability in rotifers.</title>
        <authorList>
            <person name="Franch-Gras L."/>
            <person name="Hahn C."/>
            <person name="Garcia-Roger E.M."/>
            <person name="Carmona M.J."/>
            <person name="Serra M."/>
            <person name="Gomez A."/>
        </authorList>
    </citation>
    <scope>NUCLEOTIDE SEQUENCE [LARGE SCALE GENOMIC DNA]</scope>
    <source>
        <strain evidence="1">HYR1</strain>
    </source>
</reference>
<evidence type="ECO:0000313" key="1">
    <source>
        <dbReference type="EMBL" id="RMZ93521.1"/>
    </source>
</evidence>
<evidence type="ECO:0000313" key="2">
    <source>
        <dbReference type="Proteomes" id="UP000276133"/>
    </source>
</evidence>